<comment type="function">
    <text evidence="10">Involved in protein export. Acts as a chaperone by maintaining the newly synthesized protein in an open conformation. Functions as a peptidyl-prolyl cis-trans isomerase.</text>
</comment>
<accession>A0A1G9LMZ7</accession>
<dbReference type="EC" id="5.2.1.8" evidence="3 10"/>
<dbReference type="PIRSF" id="PIRSF003095">
    <property type="entry name" value="Trigger_factor"/>
    <property type="match status" value="1"/>
</dbReference>
<dbReference type="GO" id="GO:0015031">
    <property type="term" value="P:protein transport"/>
    <property type="evidence" value="ECO:0007669"/>
    <property type="project" value="UniProtKB-UniRule"/>
</dbReference>
<evidence type="ECO:0000313" key="14">
    <source>
        <dbReference type="EMBL" id="SDL63352.1"/>
    </source>
</evidence>
<keyword evidence="15" id="KW-1185">Reference proteome</keyword>
<keyword evidence="7 10" id="KW-0143">Chaperone</keyword>
<proteinExistence type="inferred from homology"/>
<dbReference type="InterPro" id="IPR037041">
    <property type="entry name" value="Trigger_fac_C_sf"/>
</dbReference>
<dbReference type="SUPFAM" id="SSF54534">
    <property type="entry name" value="FKBP-like"/>
    <property type="match status" value="1"/>
</dbReference>
<keyword evidence="5 10" id="KW-0963">Cytoplasm</keyword>
<dbReference type="NCBIfam" id="TIGR00115">
    <property type="entry name" value="tig"/>
    <property type="match status" value="1"/>
</dbReference>
<evidence type="ECO:0000256" key="2">
    <source>
        <dbReference type="ARBA" id="ARBA00005464"/>
    </source>
</evidence>
<evidence type="ECO:0000256" key="8">
    <source>
        <dbReference type="ARBA" id="ARBA00023235"/>
    </source>
</evidence>
<comment type="domain">
    <text evidence="10">Consists of 3 domains; the N-terminus binds the ribosome, the middle domain has PPIase activity, while the C-terminus has intrinsic chaperone activity on its own.</text>
</comment>
<name>A0A1G9LMZ7_9BACT</name>
<dbReference type="STRING" id="246191.SAMN05660337_3458"/>
<evidence type="ECO:0000259" key="11">
    <source>
        <dbReference type="Pfam" id="PF00254"/>
    </source>
</evidence>
<dbReference type="SUPFAM" id="SSF109998">
    <property type="entry name" value="Triger factor/SurA peptide-binding domain-like"/>
    <property type="match status" value="1"/>
</dbReference>
<dbReference type="OrthoDB" id="9767721at2"/>
<evidence type="ECO:0000256" key="10">
    <source>
        <dbReference type="HAMAP-Rule" id="MF_00303"/>
    </source>
</evidence>
<dbReference type="Pfam" id="PF05697">
    <property type="entry name" value="Trigger_N"/>
    <property type="match status" value="1"/>
</dbReference>
<evidence type="ECO:0000313" key="15">
    <source>
        <dbReference type="Proteomes" id="UP000199053"/>
    </source>
</evidence>
<feature type="domain" description="Trigger factor ribosome-binding bacterial" evidence="12">
    <location>
        <begin position="1"/>
        <end position="139"/>
    </location>
</feature>
<evidence type="ECO:0000256" key="1">
    <source>
        <dbReference type="ARBA" id="ARBA00000971"/>
    </source>
</evidence>
<dbReference type="HAMAP" id="MF_00303">
    <property type="entry name" value="Trigger_factor_Tig"/>
    <property type="match status" value="1"/>
</dbReference>
<evidence type="ECO:0000256" key="6">
    <source>
        <dbReference type="ARBA" id="ARBA00023110"/>
    </source>
</evidence>
<comment type="catalytic activity">
    <reaction evidence="1 10">
        <text>[protein]-peptidylproline (omega=180) = [protein]-peptidylproline (omega=0)</text>
        <dbReference type="Rhea" id="RHEA:16237"/>
        <dbReference type="Rhea" id="RHEA-COMP:10747"/>
        <dbReference type="Rhea" id="RHEA-COMP:10748"/>
        <dbReference type="ChEBI" id="CHEBI:83833"/>
        <dbReference type="ChEBI" id="CHEBI:83834"/>
        <dbReference type="EC" id="5.2.1.8"/>
    </reaction>
</comment>
<dbReference type="InterPro" id="IPR001179">
    <property type="entry name" value="PPIase_FKBP_dom"/>
</dbReference>
<dbReference type="GO" id="GO:0051301">
    <property type="term" value="P:cell division"/>
    <property type="evidence" value="ECO:0007669"/>
    <property type="project" value="UniProtKB-KW"/>
</dbReference>
<dbReference type="SUPFAM" id="SSF102735">
    <property type="entry name" value="Trigger factor ribosome-binding domain"/>
    <property type="match status" value="1"/>
</dbReference>
<dbReference type="GO" id="GO:0006457">
    <property type="term" value="P:protein folding"/>
    <property type="evidence" value="ECO:0007669"/>
    <property type="project" value="UniProtKB-UniRule"/>
</dbReference>
<dbReference type="GO" id="GO:0003755">
    <property type="term" value="F:peptidyl-prolyl cis-trans isomerase activity"/>
    <property type="evidence" value="ECO:0007669"/>
    <property type="project" value="UniProtKB-UniRule"/>
</dbReference>
<keyword evidence="10" id="KW-0132">Cell division</keyword>
<evidence type="ECO:0000259" key="13">
    <source>
        <dbReference type="Pfam" id="PF05698"/>
    </source>
</evidence>
<sequence>MEFNIEEISQVERAVKVVVPVEEVGAALDATIALYKVQTPIKGFRKGKVPATVVQSKYKKQIVTEATTDLINYQINEILNGQSIVPVSKIDVDAAELVRGEDFNYTISFEIVPEFDTPVYLGLAVDEERAEVAESELKDVETRLLQNMATIAPIDDDRPAKDGELASVTFSAEMDGQPIPGVQADNFDLPIGEGHSLIEFEEYVKTLKSGESGQTDITFPDDFINAELAGKTATMKVTVHAIKERKMPELTDEIVKQIGGFESVDKMREIIKQSYTANRKQLCKSAALTKLISSIVKDLDFQLPPSLLADRTDRMVADVITRAERAGRSFESIGKSMEELHAEQAPLAEESVRTEIFLLTVSNREELTVEPQEVEGALQQIAQQTRQDLNTVKSYYEENNLLMPLKDRLLADKAAEFIYENASVTEVEPETKGDK</sequence>
<evidence type="ECO:0000256" key="3">
    <source>
        <dbReference type="ARBA" id="ARBA00013194"/>
    </source>
</evidence>
<dbReference type="InterPro" id="IPR008880">
    <property type="entry name" value="Trigger_fac_C"/>
</dbReference>
<evidence type="ECO:0000256" key="9">
    <source>
        <dbReference type="ARBA" id="ARBA00029986"/>
    </source>
</evidence>
<evidence type="ECO:0000256" key="7">
    <source>
        <dbReference type="ARBA" id="ARBA00023186"/>
    </source>
</evidence>
<dbReference type="AlphaFoldDB" id="A0A1G9LMZ7"/>
<evidence type="ECO:0000256" key="5">
    <source>
        <dbReference type="ARBA" id="ARBA00022490"/>
    </source>
</evidence>
<dbReference type="InterPro" id="IPR046357">
    <property type="entry name" value="PPIase_dom_sf"/>
</dbReference>
<feature type="domain" description="Trigger factor C-terminal" evidence="13">
    <location>
        <begin position="263"/>
        <end position="419"/>
    </location>
</feature>
<dbReference type="Gene3D" id="3.10.50.40">
    <property type="match status" value="1"/>
</dbReference>
<dbReference type="InterPro" id="IPR036611">
    <property type="entry name" value="Trigger_fac_ribosome-bd_sf"/>
</dbReference>
<dbReference type="InterPro" id="IPR027304">
    <property type="entry name" value="Trigger_fact/SurA_dom_sf"/>
</dbReference>
<feature type="domain" description="PPIase FKBP-type" evidence="11">
    <location>
        <begin position="158"/>
        <end position="232"/>
    </location>
</feature>
<protein>
    <recommendedName>
        <fullName evidence="4 10">Trigger factor</fullName>
        <shortName evidence="10">TF</shortName>
        <ecNumber evidence="3 10">5.2.1.8</ecNumber>
    </recommendedName>
    <alternativeName>
        <fullName evidence="9 10">PPIase</fullName>
    </alternativeName>
</protein>
<organism evidence="14 15">
    <name type="scientific">Maridesulfovibrio ferrireducens</name>
    <dbReference type="NCBI Taxonomy" id="246191"/>
    <lineage>
        <taxon>Bacteria</taxon>
        <taxon>Pseudomonadati</taxon>
        <taxon>Thermodesulfobacteriota</taxon>
        <taxon>Desulfovibrionia</taxon>
        <taxon>Desulfovibrionales</taxon>
        <taxon>Desulfovibrionaceae</taxon>
        <taxon>Maridesulfovibrio</taxon>
    </lineage>
</organism>
<dbReference type="Proteomes" id="UP000199053">
    <property type="component" value="Unassembled WGS sequence"/>
</dbReference>
<dbReference type="Gene3D" id="3.30.70.1050">
    <property type="entry name" value="Trigger factor ribosome-binding domain"/>
    <property type="match status" value="1"/>
</dbReference>
<comment type="subcellular location">
    <subcellularLocation>
        <location evidence="10">Cytoplasm</location>
    </subcellularLocation>
    <text evidence="10">About half TF is bound to the ribosome near the polypeptide exit tunnel while the other half is free in the cytoplasm.</text>
</comment>
<dbReference type="RefSeq" id="WP_092163433.1">
    <property type="nucleotide sequence ID" value="NZ_FNGA01000007.1"/>
</dbReference>
<keyword evidence="10" id="KW-0131">Cell cycle</keyword>
<reference evidence="15" key="1">
    <citation type="submission" date="2016-10" db="EMBL/GenBank/DDBJ databases">
        <authorList>
            <person name="Varghese N."/>
            <person name="Submissions S."/>
        </authorList>
    </citation>
    <scope>NUCLEOTIDE SEQUENCE [LARGE SCALE GENOMIC DNA]</scope>
    <source>
        <strain evidence="15">DSM 16995</strain>
    </source>
</reference>
<dbReference type="GO" id="GO:0005737">
    <property type="term" value="C:cytoplasm"/>
    <property type="evidence" value="ECO:0007669"/>
    <property type="project" value="UniProtKB-SubCell"/>
</dbReference>
<keyword evidence="6 10" id="KW-0697">Rotamase</keyword>
<comment type="similarity">
    <text evidence="2 10">Belongs to the FKBP-type PPIase family. Tig subfamily.</text>
</comment>
<gene>
    <name evidence="10" type="primary">tig</name>
    <name evidence="14" type="ORF">SAMN05660337_3458</name>
</gene>
<dbReference type="InterPro" id="IPR005215">
    <property type="entry name" value="Trig_fac"/>
</dbReference>
<dbReference type="Pfam" id="PF00254">
    <property type="entry name" value="FKBP_C"/>
    <property type="match status" value="1"/>
</dbReference>
<keyword evidence="8 10" id="KW-0413">Isomerase</keyword>
<evidence type="ECO:0000259" key="12">
    <source>
        <dbReference type="Pfam" id="PF05697"/>
    </source>
</evidence>
<evidence type="ECO:0000256" key="4">
    <source>
        <dbReference type="ARBA" id="ARBA00016902"/>
    </source>
</evidence>
<dbReference type="Gene3D" id="1.10.3120.10">
    <property type="entry name" value="Trigger factor, C-terminal domain"/>
    <property type="match status" value="1"/>
</dbReference>
<dbReference type="EMBL" id="FNGA01000007">
    <property type="protein sequence ID" value="SDL63352.1"/>
    <property type="molecule type" value="Genomic_DNA"/>
</dbReference>
<dbReference type="Pfam" id="PF05698">
    <property type="entry name" value="Trigger_C"/>
    <property type="match status" value="1"/>
</dbReference>
<dbReference type="InterPro" id="IPR008881">
    <property type="entry name" value="Trigger_fac_ribosome-bd_bac"/>
</dbReference>